<evidence type="ECO:0000313" key="1">
    <source>
        <dbReference type="EMBL" id="JAD92805.1"/>
    </source>
</evidence>
<organism evidence="1">
    <name type="scientific">Arundo donax</name>
    <name type="common">Giant reed</name>
    <name type="synonym">Donax arundinaceus</name>
    <dbReference type="NCBI Taxonomy" id="35708"/>
    <lineage>
        <taxon>Eukaryota</taxon>
        <taxon>Viridiplantae</taxon>
        <taxon>Streptophyta</taxon>
        <taxon>Embryophyta</taxon>
        <taxon>Tracheophyta</taxon>
        <taxon>Spermatophyta</taxon>
        <taxon>Magnoliopsida</taxon>
        <taxon>Liliopsida</taxon>
        <taxon>Poales</taxon>
        <taxon>Poaceae</taxon>
        <taxon>PACMAD clade</taxon>
        <taxon>Arundinoideae</taxon>
        <taxon>Arundineae</taxon>
        <taxon>Arundo</taxon>
    </lineage>
</organism>
<accession>A0A0A9E4I0</accession>
<sequence>MSFSLNVISAFRLRYEILEFMFLLKYASPVIWLWCHRQIFGRTSNLDL</sequence>
<proteinExistence type="predicted"/>
<dbReference type="AlphaFoldDB" id="A0A0A9E4I0"/>
<dbReference type="EMBL" id="GBRH01205090">
    <property type="protein sequence ID" value="JAD92805.1"/>
    <property type="molecule type" value="Transcribed_RNA"/>
</dbReference>
<reference evidence="1" key="2">
    <citation type="journal article" date="2015" name="Data Brief">
        <title>Shoot transcriptome of the giant reed, Arundo donax.</title>
        <authorList>
            <person name="Barrero R.A."/>
            <person name="Guerrero F.D."/>
            <person name="Moolhuijzen P."/>
            <person name="Goolsby J.A."/>
            <person name="Tidwell J."/>
            <person name="Bellgard S.E."/>
            <person name="Bellgard M.I."/>
        </authorList>
    </citation>
    <scope>NUCLEOTIDE SEQUENCE</scope>
    <source>
        <tissue evidence="1">Shoot tissue taken approximately 20 cm above the soil surface</tissue>
    </source>
</reference>
<reference evidence="1" key="1">
    <citation type="submission" date="2014-09" db="EMBL/GenBank/DDBJ databases">
        <authorList>
            <person name="Magalhaes I.L.F."/>
            <person name="Oliveira U."/>
            <person name="Santos F.R."/>
            <person name="Vidigal T.H.D.A."/>
            <person name="Brescovit A.D."/>
            <person name="Santos A.J."/>
        </authorList>
    </citation>
    <scope>NUCLEOTIDE SEQUENCE</scope>
    <source>
        <tissue evidence="1">Shoot tissue taken approximately 20 cm above the soil surface</tissue>
    </source>
</reference>
<protein>
    <submittedName>
        <fullName evidence="1">Uncharacterized protein</fullName>
    </submittedName>
</protein>
<name>A0A0A9E4I0_ARUDO</name>